<reference evidence="3" key="1">
    <citation type="journal article" date="2019" name="Int. J. Syst. Evol. Microbiol.">
        <title>The Global Catalogue of Microorganisms (GCM) 10K type strain sequencing project: providing services to taxonomists for standard genome sequencing and annotation.</title>
        <authorList>
            <consortium name="The Broad Institute Genomics Platform"/>
            <consortium name="The Broad Institute Genome Sequencing Center for Infectious Disease"/>
            <person name="Wu L."/>
            <person name="Ma J."/>
        </authorList>
    </citation>
    <scope>NUCLEOTIDE SEQUENCE [LARGE SCALE GENOMIC DNA]</scope>
    <source>
        <strain evidence="3">CGMCC 1.13574</strain>
    </source>
</reference>
<name>A0ABV9NHM3_9GAMM</name>
<evidence type="ECO:0000313" key="3">
    <source>
        <dbReference type="Proteomes" id="UP001595892"/>
    </source>
</evidence>
<sequence>MAQLPAGHDPLIPPARPRAAPSARMPLSFLRRLGARLASGRPPAPVADTDWDALLRTNPFVAALDAGRQARLRELAARFLADKAITPVDGFALDPLQRLTLASLCCLPVLECGYPQLAGWSQVVVYPAAFRVNRQQHDDATGVLTEWEDELAGEAWSDGPLILSWADIEGDLADPGGGFCVAVHEIAHKLDLRDGVLDGTPLLPRDWQRAWARDFQAAFDAFAARVDAGEETPLDPYAAEAPEEFFAVASEYHFSAPDLLAAEMPAVAAHLRRFYGDSPMAARPA</sequence>
<feature type="region of interest" description="Disordered" evidence="1">
    <location>
        <begin position="1"/>
        <end position="20"/>
    </location>
</feature>
<dbReference type="Proteomes" id="UP001595892">
    <property type="component" value="Unassembled WGS sequence"/>
</dbReference>
<dbReference type="Gene3D" id="3.40.390.10">
    <property type="entry name" value="Collagenase (Catalytic Domain)"/>
    <property type="match status" value="1"/>
</dbReference>
<dbReference type="Pfam" id="PF06167">
    <property type="entry name" value="Peptidase_M90"/>
    <property type="match status" value="1"/>
</dbReference>
<dbReference type="CDD" id="cd20169">
    <property type="entry name" value="Peptidase_M90_mtfA"/>
    <property type="match status" value="1"/>
</dbReference>
<dbReference type="SUPFAM" id="SSF55486">
    <property type="entry name" value="Metalloproteases ('zincins'), catalytic domain"/>
    <property type="match status" value="1"/>
</dbReference>
<proteinExistence type="predicted"/>
<dbReference type="EMBL" id="JBHSGG010000002">
    <property type="protein sequence ID" value="MFC4726784.1"/>
    <property type="molecule type" value="Genomic_DNA"/>
</dbReference>
<dbReference type="PANTHER" id="PTHR30164">
    <property type="entry name" value="MTFA PEPTIDASE"/>
    <property type="match status" value="1"/>
</dbReference>
<dbReference type="Gene3D" id="1.10.472.150">
    <property type="entry name" value="Glucose-regulated metallo-peptidase M90, N-terminal domain"/>
    <property type="match status" value="1"/>
</dbReference>
<dbReference type="InterPro" id="IPR024079">
    <property type="entry name" value="MetalloPept_cat_dom_sf"/>
</dbReference>
<dbReference type="RefSeq" id="WP_377002988.1">
    <property type="nucleotide sequence ID" value="NZ_JBHSGG010000002.1"/>
</dbReference>
<dbReference type="InterPro" id="IPR010384">
    <property type="entry name" value="MtfA_fam"/>
</dbReference>
<organism evidence="2 3">
    <name type="scientific">Coralloluteibacterium thermophilum</name>
    <dbReference type="NCBI Taxonomy" id="2707049"/>
    <lineage>
        <taxon>Bacteria</taxon>
        <taxon>Pseudomonadati</taxon>
        <taxon>Pseudomonadota</taxon>
        <taxon>Gammaproteobacteria</taxon>
        <taxon>Lysobacterales</taxon>
        <taxon>Lysobacteraceae</taxon>
        <taxon>Coralloluteibacterium</taxon>
    </lineage>
</organism>
<dbReference type="InterPro" id="IPR042252">
    <property type="entry name" value="MtfA_N"/>
</dbReference>
<dbReference type="PANTHER" id="PTHR30164:SF2">
    <property type="entry name" value="PROTEIN MTFA"/>
    <property type="match status" value="1"/>
</dbReference>
<comment type="caution">
    <text evidence="2">The sequence shown here is derived from an EMBL/GenBank/DDBJ whole genome shotgun (WGS) entry which is preliminary data.</text>
</comment>
<keyword evidence="3" id="KW-1185">Reference proteome</keyword>
<evidence type="ECO:0000256" key="1">
    <source>
        <dbReference type="SAM" id="MobiDB-lite"/>
    </source>
</evidence>
<gene>
    <name evidence="2" type="ORF">ACFO3Q_01145</name>
</gene>
<evidence type="ECO:0000313" key="2">
    <source>
        <dbReference type="EMBL" id="MFC4726784.1"/>
    </source>
</evidence>
<accession>A0ABV9NHM3</accession>
<protein>
    <submittedName>
        <fullName evidence="2">Zinc-dependent peptidase</fullName>
    </submittedName>
</protein>